<keyword evidence="1" id="KW-0472">Membrane</keyword>
<feature type="transmembrane region" description="Helical" evidence="1">
    <location>
        <begin position="99"/>
        <end position="121"/>
    </location>
</feature>
<gene>
    <name evidence="2" type="ORF">E3T55_06425</name>
</gene>
<dbReference type="AlphaFoldDB" id="A0A4R9A4P3"/>
<accession>A0A4R9A4P3</accession>
<feature type="transmembrane region" description="Helical" evidence="1">
    <location>
        <begin position="277"/>
        <end position="297"/>
    </location>
</feature>
<name>A0A4R9A4P3_9MICO</name>
<feature type="transmembrane region" description="Helical" evidence="1">
    <location>
        <begin position="405"/>
        <end position="426"/>
    </location>
</feature>
<feature type="transmembrane region" description="Helical" evidence="1">
    <location>
        <begin position="232"/>
        <end position="249"/>
    </location>
</feature>
<dbReference type="Proteomes" id="UP000297447">
    <property type="component" value="Unassembled WGS sequence"/>
</dbReference>
<feature type="transmembrane region" description="Helical" evidence="1">
    <location>
        <begin position="173"/>
        <end position="195"/>
    </location>
</feature>
<feature type="transmembrane region" description="Helical" evidence="1">
    <location>
        <begin position="373"/>
        <end position="393"/>
    </location>
</feature>
<keyword evidence="1" id="KW-0812">Transmembrane</keyword>
<feature type="transmembrane region" description="Helical" evidence="1">
    <location>
        <begin position="317"/>
        <end position="335"/>
    </location>
</feature>
<dbReference type="RefSeq" id="WP_134518749.1">
    <property type="nucleotide sequence ID" value="NZ_SOHE01000029.1"/>
</dbReference>
<comment type="caution">
    <text evidence="2">The sequence shown here is derived from an EMBL/GenBank/DDBJ whole genome shotgun (WGS) entry which is preliminary data.</text>
</comment>
<protein>
    <submittedName>
        <fullName evidence="2">Uncharacterized protein</fullName>
    </submittedName>
</protein>
<reference evidence="2 3" key="1">
    <citation type="submission" date="2019-03" db="EMBL/GenBank/DDBJ databases">
        <title>Genomics of glacier-inhabiting Cryobacterium strains.</title>
        <authorList>
            <person name="Liu Q."/>
            <person name="Xin Y.-H."/>
        </authorList>
    </citation>
    <scope>NUCLEOTIDE SEQUENCE [LARGE SCALE GENOMIC DNA]</scope>
    <source>
        <strain evidence="2 3">Hh14</strain>
    </source>
</reference>
<feature type="transmembrane region" description="Helical" evidence="1">
    <location>
        <begin position="133"/>
        <end position="153"/>
    </location>
</feature>
<feature type="transmembrane region" description="Helical" evidence="1">
    <location>
        <begin position="347"/>
        <end position="367"/>
    </location>
</feature>
<evidence type="ECO:0000256" key="1">
    <source>
        <dbReference type="SAM" id="Phobius"/>
    </source>
</evidence>
<feature type="transmembrane region" description="Helical" evidence="1">
    <location>
        <begin position="432"/>
        <end position="450"/>
    </location>
</feature>
<proteinExistence type="predicted"/>
<dbReference type="OrthoDB" id="3268054at2"/>
<organism evidence="2 3">
    <name type="scientific">Cryobacterium frigoriphilum</name>
    <dbReference type="NCBI Taxonomy" id="1259150"/>
    <lineage>
        <taxon>Bacteria</taxon>
        <taxon>Bacillati</taxon>
        <taxon>Actinomycetota</taxon>
        <taxon>Actinomycetes</taxon>
        <taxon>Micrococcales</taxon>
        <taxon>Microbacteriaceae</taxon>
        <taxon>Cryobacterium</taxon>
    </lineage>
</organism>
<keyword evidence="1" id="KW-1133">Transmembrane helix</keyword>
<dbReference type="EMBL" id="SOHE01000029">
    <property type="protein sequence ID" value="TFD52238.1"/>
    <property type="molecule type" value="Genomic_DNA"/>
</dbReference>
<feature type="transmembrane region" description="Helical" evidence="1">
    <location>
        <begin position="207"/>
        <end position="226"/>
    </location>
</feature>
<sequence>MTAQRDDRFRRLLRWYPRPWRDAHGSVLLGTMLEQAEHEQREGPTGSETWAAVLHGLGARLDAVFAVRVAITALCCAVVAGSGWLWAATTGSYSPWGSLLTTTVSTGVVPLLGAVSVVASLRHRGFFSDARALALCVIASVAFALNLLTQLAWSLGFDAADAGVASAGLSNFWAPLVLAAWITGTMALALTLEALFARARLNRAGSAVLTGVASVVAAPVVGVMLLSAPTSAILALGAAFLAGTTARTTRREAATPALRPVLRRTFPAGQSVTTRRLIRLMGTLSALAGWFGVAYAVTGSQWSPAATDGTVGMRQGILILLIAGLPLLGALGLVLAGRSGYRRAHVWGPLGAVALSFGATAVAYAGAPDWEAMAPAMLAASAFSALAITWWMAPRLRLARGLARGLALTISVLSGLIYASVCGMLVTPTVPFAVPVVATAIAIWGGRWAAGLPSSRGLSPVVVRATTTIPENENR</sequence>
<keyword evidence="3" id="KW-1185">Reference proteome</keyword>
<evidence type="ECO:0000313" key="2">
    <source>
        <dbReference type="EMBL" id="TFD52238.1"/>
    </source>
</evidence>
<evidence type="ECO:0000313" key="3">
    <source>
        <dbReference type="Proteomes" id="UP000297447"/>
    </source>
</evidence>
<feature type="transmembrane region" description="Helical" evidence="1">
    <location>
        <begin position="65"/>
        <end position="87"/>
    </location>
</feature>